<evidence type="ECO:0000256" key="1">
    <source>
        <dbReference type="SAM" id="MobiDB-lite"/>
    </source>
</evidence>
<dbReference type="STRING" id="1448308.A0A2T2NBR2"/>
<dbReference type="Proteomes" id="UP000240883">
    <property type="component" value="Unassembled WGS sequence"/>
</dbReference>
<sequence length="138" mass="15757">MGSSLFCGETLYPRPFHALEYSVPPSLREAAPHAFGIALSWPVVARLGFPMRQTMRERPPGMRPGNTPPLSPIDYSSHHKPSYESQSQLAQRASRDMEKQDADPSRRPSVRRSSWADKEDPFGDEEGAEVKYRTLRWW</sequence>
<accession>A0A2T2NBR2</accession>
<evidence type="ECO:0000313" key="2">
    <source>
        <dbReference type="EMBL" id="PSN62686.1"/>
    </source>
</evidence>
<feature type="compositionally biased region" description="Basic and acidic residues" evidence="1">
    <location>
        <begin position="93"/>
        <end position="106"/>
    </location>
</feature>
<proteinExistence type="predicted"/>
<reference evidence="2 3" key="1">
    <citation type="journal article" date="2018" name="Front. Microbiol.">
        <title>Genome-Wide Analysis of Corynespora cassiicola Leaf Fall Disease Putative Effectors.</title>
        <authorList>
            <person name="Lopez D."/>
            <person name="Ribeiro S."/>
            <person name="Label P."/>
            <person name="Fumanal B."/>
            <person name="Venisse J.S."/>
            <person name="Kohler A."/>
            <person name="de Oliveira R.R."/>
            <person name="Labutti K."/>
            <person name="Lipzen A."/>
            <person name="Lail K."/>
            <person name="Bauer D."/>
            <person name="Ohm R.A."/>
            <person name="Barry K.W."/>
            <person name="Spatafora J."/>
            <person name="Grigoriev I.V."/>
            <person name="Martin F.M."/>
            <person name="Pujade-Renaud V."/>
        </authorList>
    </citation>
    <scope>NUCLEOTIDE SEQUENCE [LARGE SCALE GENOMIC DNA]</scope>
    <source>
        <strain evidence="2 3">Philippines</strain>
    </source>
</reference>
<dbReference type="OrthoDB" id="5428465at2759"/>
<dbReference type="AlphaFoldDB" id="A0A2T2NBR2"/>
<dbReference type="EMBL" id="KZ678141">
    <property type="protein sequence ID" value="PSN62686.1"/>
    <property type="molecule type" value="Genomic_DNA"/>
</dbReference>
<feature type="region of interest" description="Disordered" evidence="1">
    <location>
        <begin position="52"/>
        <end position="126"/>
    </location>
</feature>
<keyword evidence="3" id="KW-1185">Reference proteome</keyword>
<name>A0A2T2NBR2_CORCC</name>
<gene>
    <name evidence="2" type="ORF">BS50DRAFT_577596</name>
</gene>
<evidence type="ECO:0000313" key="3">
    <source>
        <dbReference type="Proteomes" id="UP000240883"/>
    </source>
</evidence>
<protein>
    <submittedName>
        <fullName evidence="2">Uncharacterized protein</fullName>
    </submittedName>
</protein>
<organism evidence="2 3">
    <name type="scientific">Corynespora cassiicola Philippines</name>
    <dbReference type="NCBI Taxonomy" id="1448308"/>
    <lineage>
        <taxon>Eukaryota</taxon>
        <taxon>Fungi</taxon>
        <taxon>Dikarya</taxon>
        <taxon>Ascomycota</taxon>
        <taxon>Pezizomycotina</taxon>
        <taxon>Dothideomycetes</taxon>
        <taxon>Pleosporomycetidae</taxon>
        <taxon>Pleosporales</taxon>
        <taxon>Corynesporascaceae</taxon>
        <taxon>Corynespora</taxon>
    </lineage>
</organism>